<dbReference type="Pfam" id="PF01535">
    <property type="entry name" value="PPR"/>
    <property type="match status" value="4"/>
</dbReference>
<feature type="repeat" description="PPR" evidence="2">
    <location>
        <begin position="325"/>
        <end position="359"/>
    </location>
</feature>
<sequence length="794" mass="87825">MLLYQKRCFLSAVALTSDPVPSSFDALLQQCSGLLQIKQIHAQLLLSPHQLSPFLGARLISAYTCFGLLADAQLVFEAASDHHAASPLLWNSIIRSTLAHCRPRDAVSLYQRMRSIGTLPDGFTFPLAIRGCSALENPQLCLCIHNHAASMGFQSHLHVANQLISMYGKMGQMGIARKVFDGMPSRNIVTWNTLMSGYSTNCDPEAACDAFRLMESAGHTPNPVTWTTLMSAHARCQQHGKVLEIFNEMRTQGVEPTAQAVAVSLSVCPYATTAALQKGKAIHGLAILCGFDKYPFVSNSLVCMYGKLGNREDAKRVFHEMEVQNLVSWNALISSYAAGGLCNEAYEIFIEMEEAGNLTPNVVTWSAVIGGFASNGMSTQSLDLFRKMQGVGVKPNSITLATILSICAELSALRLGKEVHAHITRGFMIDELLVGNALLAMYAKSGCPRHAHILFDKMKSKDLISWNTLISSYGMYGLCNEALETFNCMIRVGCEPDAITFISILSACSHAARVSEGCSLFDQMVSKFRIMPSMEHYSCMVDILGRAGLLRQAKELIARMPMKPNACILGAMLNSCRIHGNRVVAKDIEAQILELEGQATGNYMLLSNLYAANGRWEDSARLRVITKAKGLKKNLGQSWIDLKSKFYVFSAGSLLPQNSKDVFLVLEGLCQQMQMEKLVPDDDLAMLHNVCEGECLAGYNIDFVLLRLDLRRHLPIHYLKSLMLLQQPVLGELLFMLAFRSNKKQQNLELPQRHRTLASICGFLKRSQITDLQKGTLLLFSDRKEMRIHLTTCS</sequence>
<dbReference type="EMBL" id="JACMSC010000011">
    <property type="protein sequence ID" value="KAG6501889.1"/>
    <property type="molecule type" value="Genomic_DNA"/>
</dbReference>
<dbReference type="AlphaFoldDB" id="A0A8J5GEB5"/>
<dbReference type="FunFam" id="1.25.40.10:FF:000393">
    <property type="entry name" value="Pentatricopeptide repeat-containing protein At1g20230"/>
    <property type="match status" value="1"/>
</dbReference>
<accession>A0A8J5GEB5</accession>
<evidence type="ECO:0008006" key="5">
    <source>
        <dbReference type="Google" id="ProtNLM"/>
    </source>
</evidence>
<evidence type="ECO:0000256" key="1">
    <source>
        <dbReference type="ARBA" id="ARBA00022737"/>
    </source>
</evidence>
<dbReference type="InterPro" id="IPR046960">
    <property type="entry name" value="PPR_At4g14850-like_plant"/>
</dbReference>
<dbReference type="InterPro" id="IPR002885">
    <property type="entry name" value="PPR_rpt"/>
</dbReference>
<feature type="repeat" description="PPR" evidence="2">
    <location>
        <begin position="462"/>
        <end position="496"/>
    </location>
</feature>
<dbReference type="PANTHER" id="PTHR47926">
    <property type="entry name" value="PENTATRICOPEPTIDE REPEAT-CONTAINING PROTEIN"/>
    <property type="match status" value="1"/>
</dbReference>
<dbReference type="FunFam" id="1.25.40.10:FF:000344">
    <property type="entry name" value="Pentatricopeptide repeat-containing protein"/>
    <property type="match status" value="1"/>
</dbReference>
<dbReference type="PANTHER" id="PTHR47926:SF389">
    <property type="entry name" value="PENTATRICOPEPTIDE PROTEIN-RELATED"/>
    <property type="match status" value="1"/>
</dbReference>
<dbReference type="GO" id="GO:0009451">
    <property type="term" value="P:RNA modification"/>
    <property type="evidence" value="ECO:0007669"/>
    <property type="project" value="InterPro"/>
</dbReference>
<evidence type="ECO:0000256" key="2">
    <source>
        <dbReference type="PROSITE-ProRule" id="PRU00708"/>
    </source>
</evidence>
<dbReference type="Pfam" id="PF13041">
    <property type="entry name" value="PPR_2"/>
    <property type="match status" value="3"/>
</dbReference>
<dbReference type="NCBIfam" id="TIGR00756">
    <property type="entry name" value="PPR"/>
    <property type="match status" value="6"/>
</dbReference>
<dbReference type="InterPro" id="IPR011990">
    <property type="entry name" value="TPR-like_helical_dom_sf"/>
</dbReference>
<proteinExistence type="predicted"/>
<organism evidence="3 4">
    <name type="scientific">Zingiber officinale</name>
    <name type="common">Ginger</name>
    <name type="synonym">Amomum zingiber</name>
    <dbReference type="NCBI Taxonomy" id="94328"/>
    <lineage>
        <taxon>Eukaryota</taxon>
        <taxon>Viridiplantae</taxon>
        <taxon>Streptophyta</taxon>
        <taxon>Embryophyta</taxon>
        <taxon>Tracheophyta</taxon>
        <taxon>Spermatophyta</taxon>
        <taxon>Magnoliopsida</taxon>
        <taxon>Liliopsida</taxon>
        <taxon>Zingiberales</taxon>
        <taxon>Zingiberaceae</taxon>
        <taxon>Zingiber</taxon>
    </lineage>
</organism>
<name>A0A8J5GEB5_ZINOF</name>
<dbReference type="Pfam" id="PF20431">
    <property type="entry name" value="E_motif"/>
    <property type="match status" value="1"/>
</dbReference>
<gene>
    <name evidence="3" type="ORF">ZIOFF_041773</name>
</gene>
<evidence type="ECO:0000313" key="4">
    <source>
        <dbReference type="Proteomes" id="UP000734854"/>
    </source>
</evidence>
<keyword evidence="1" id="KW-0677">Repeat</keyword>
<dbReference type="Proteomes" id="UP000734854">
    <property type="component" value="Unassembled WGS sequence"/>
</dbReference>
<feature type="repeat" description="PPR" evidence="2">
    <location>
        <begin position="361"/>
        <end position="395"/>
    </location>
</feature>
<dbReference type="PROSITE" id="PS51375">
    <property type="entry name" value="PPR"/>
    <property type="match status" value="7"/>
</dbReference>
<reference evidence="3 4" key="1">
    <citation type="submission" date="2020-08" db="EMBL/GenBank/DDBJ databases">
        <title>Plant Genome Project.</title>
        <authorList>
            <person name="Zhang R.-G."/>
        </authorList>
    </citation>
    <scope>NUCLEOTIDE SEQUENCE [LARGE SCALE GENOMIC DNA]</scope>
    <source>
        <tissue evidence="3">Rhizome</tissue>
    </source>
</reference>
<evidence type="ECO:0000313" key="3">
    <source>
        <dbReference type="EMBL" id="KAG6501889.1"/>
    </source>
</evidence>
<protein>
    <recommendedName>
        <fullName evidence="5">Pentatricopeptide repeat-containing protein</fullName>
    </recommendedName>
</protein>
<feature type="repeat" description="PPR" evidence="2">
    <location>
        <begin position="86"/>
        <end position="120"/>
    </location>
</feature>
<dbReference type="InterPro" id="IPR046848">
    <property type="entry name" value="E_motif"/>
</dbReference>
<feature type="repeat" description="PPR" evidence="2">
    <location>
        <begin position="497"/>
        <end position="527"/>
    </location>
</feature>
<feature type="repeat" description="PPR" evidence="2">
    <location>
        <begin position="222"/>
        <end position="256"/>
    </location>
</feature>
<dbReference type="Gene3D" id="1.25.40.10">
    <property type="entry name" value="Tetratricopeptide repeat domain"/>
    <property type="match status" value="4"/>
</dbReference>
<dbReference type="GO" id="GO:0003723">
    <property type="term" value="F:RNA binding"/>
    <property type="evidence" value="ECO:0007669"/>
    <property type="project" value="InterPro"/>
</dbReference>
<feature type="repeat" description="PPR" evidence="2">
    <location>
        <begin position="187"/>
        <end position="221"/>
    </location>
</feature>
<keyword evidence="4" id="KW-1185">Reference proteome</keyword>
<dbReference type="FunFam" id="1.25.40.10:FF:000090">
    <property type="entry name" value="Pentatricopeptide repeat-containing protein, chloroplastic"/>
    <property type="match status" value="1"/>
</dbReference>
<comment type="caution">
    <text evidence="3">The sequence shown here is derived from an EMBL/GenBank/DDBJ whole genome shotgun (WGS) entry which is preliminary data.</text>
</comment>